<evidence type="ECO:0000313" key="2">
    <source>
        <dbReference type="EMBL" id="MCZ4519448.1"/>
    </source>
</evidence>
<sequence>MTSAVDRMWNIRDAFLLWLYEEAASGNRHPHINIDAIHEAAGWAAEPMTEDEVADATNYLKAEKQIDGPQAWGGGVIRPSITSTGEKQAATGMSVRPGTERPANVTGITNNFNITTHGTANLAVNSSDFTQTITVGEKSQNIVNVADALDQYAAQEPPNATDVRRVASDLRSAASDPDANKVSLRGLLGSAIAAVAIAASTEVGQQVTELAVGTLQSLG</sequence>
<proteinExistence type="predicted"/>
<comment type="caution">
    <text evidence="2">The sequence shown here is derived from an EMBL/GenBank/DDBJ whole genome shotgun (WGS) entry which is preliminary data.</text>
</comment>
<organism evidence="2 3">
    <name type="scientific">Rhodococcus ruber</name>
    <dbReference type="NCBI Taxonomy" id="1830"/>
    <lineage>
        <taxon>Bacteria</taxon>
        <taxon>Bacillati</taxon>
        <taxon>Actinomycetota</taxon>
        <taxon>Actinomycetes</taxon>
        <taxon>Mycobacteriales</taxon>
        <taxon>Nocardiaceae</taxon>
        <taxon>Rhodococcus</taxon>
    </lineage>
</organism>
<dbReference type="RefSeq" id="WP_269604818.1">
    <property type="nucleotide sequence ID" value="NZ_JAPWIJ010000005.1"/>
</dbReference>
<feature type="region of interest" description="Disordered" evidence="1">
    <location>
        <begin position="71"/>
        <end position="103"/>
    </location>
</feature>
<gene>
    <name evidence="2" type="ORF">O4220_13065</name>
</gene>
<evidence type="ECO:0000313" key="3">
    <source>
        <dbReference type="Proteomes" id="UP001081071"/>
    </source>
</evidence>
<evidence type="ECO:0000256" key="1">
    <source>
        <dbReference type="SAM" id="MobiDB-lite"/>
    </source>
</evidence>
<name>A0ABT4MEN7_9NOCA</name>
<dbReference type="EMBL" id="JAPWIJ010000005">
    <property type="protein sequence ID" value="MCZ4519448.1"/>
    <property type="molecule type" value="Genomic_DNA"/>
</dbReference>
<keyword evidence="3" id="KW-1185">Reference proteome</keyword>
<reference evidence="2" key="1">
    <citation type="submission" date="2022-12" db="EMBL/GenBank/DDBJ databases">
        <authorList>
            <person name="Krivoruchko A.V."/>
            <person name="Elkin A."/>
        </authorList>
    </citation>
    <scope>NUCLEOTIDE SEQUENCE</scope>
    <source>
        <strain evidence="2">IEGM 1391</strain>
    </source>
</reference>
<dbReference type="Proteomes" id="UP001081071">
    <property type="component" value="Unassembled WGS sequence"/>
</dbReference>
<accession>A0ABT4MEN7</accession>
<protein>
    <submittedName>
        <fullName evidence="2">Serine recombinase</fullName>
    </submittedName>
</protein>